<feature type="binding site" evidence="4">
    <location>
        <position position="187"/>
    </location>
    <ligand>
        <name>substrate</name>
    </ligand>
</feature>
<feature type="binding site" evidence="4">
    <location>
        <begin position="201"/>
        <end position="204"/>
    </location>
    <ligand>
        <name>substrate</name>
    </ligand>
</feature>
<feature type="domain" description="NAD-dependent epimerase/dehydratase" evidence="5">
    <location>
        <begin position="2"/>
        <end position="243"/>
    </location>
</feature>
<comment type="similarity">
    <text evidence="4">Belongs to the NAD(P)-dependent epimerase/dehydratase family. HldD subfamily.</text>
</comment>
<comment type="function">
    <text evidence="4">Catalyzes the interconversion between ADP-D-glycero-beta-D-manno-heptose and ADP-L-glycero-beta-D-manno-heptose via an epimerization at carbon 6 of the heptose.</text>
</comment>
<evidence type="ECO:0000313" key="7">
    <source>
        <dbReference type="Proteomes" id="UP000642920"/>
    </source>
</evidence>
<dbReference type="EC" id="5.1.3.20" evidence="4"/>
<comment type="domain">
    <text evidence="4">Contains a large N-terminal NADP-binding domain, and a smaller C-terminal substrate-binding domain.</text>
</comment>
<dbReference type="Gene3D" id="3.40.50.720">
    <property type="entry name" value="NAD(P)-binding Rossmann-like Domain"/>
    <property type="match status" value="1"/>
</dbReference>
<evidence type="ECO:0000256" key="2">
    <source>
        <dbReference type="ARBA" id="ARBA00023235"/>
    </source>
</evidence>
<evidence type="ECO:0000313" key="6">
    <source>
        <dbReference type="EMBL" id="MBL0764787.1"/>
    </source>
</evidence>
<gene>
    <name evidence="6" type="primary">rfaD</name>
    <name evidence="4" type="synonym">hldD</name>
    <name evidence="6" type="ORF">JKP34_05960</name>
</gene>
<protein>
    <recommendedName>
        <fullName evidence="4">ADP-L-glycero-D-manno-heptose-6-epimerase</fullName>
        <ecNumber evidence="4">5.1.3.20</ecNumber>
    </recommendedName>
    <alternativeName>
        <fullName evidence="4">ADP-L-glycero-beta-D-manno-heptose-6-epimerase</fullName>
        <shortName evidence="4">ADP-glyceromanno-heptose 6-epimerase</shortName>
        <shortName evidence="4">ADP-hep 6-epimerase</shortName>
        <shortName evidence="4">AGME</shortName>
    </alternativeName>
</protein>
<dbReference type="PANTHER" id="PTHR43103">
    <property type="entry name" value="NUCLEOSIDE-DIPHOSPHATE-SUGAR EPIMERASE"/>
    <property type="match status" value="1"/>
</dbReference>
<dbReference type="RefSeq" id="WP_201919338.1">
    <property type="nucleotide sequence ID" value="NZ_JAERQG010000001.1"/>
</dbReference>
<feature type="binding site" evidence="4">
    <location>
        <position position="53"/>
    </location>
    <ligand>
        <name>NADP(+)</name>
        <dbReference type="ChEBI" id="CHEBI:58349"/>
    </ligand>
</feature>
<dbReference type="GO" id="GO:0008712">
    <property type="term" value="F:ADP-glyceromanno-heptose 6-epimerase activity"/>
    <property type="evidence" value="ECO:0007669"/>
    <property type="project" value="UniProtKB-UniRule"/>
</dbReference>
<feature type="binding site" evidence="4">
    <location>
        <position position="145"/>
    </location>
    <ligand>
        <name>NADP(+)</name>
        <dbReference type="ChEBI" id="CHEBI:58349"/>
    </ligand>
</feature>
<comment type="caution">
    <text evidence="4">Lacks conserved residue(s) required for the propagation of feature annotation.</text>
</comment>
<dbReference type="InterPro" id="IPR001509">
    <property type="entry name" value="Epimerase_deHydtase"/>
</dbReference>
<feature type="binding site" evidence="4">
    <location>
        <position position="38"/>
    </location>
    <ligand>
        <name>NADP(+)</name>
        <dbReference type="ChEBI" id="CHEBI:58349"/>
    </ligand>
</feature>
<feature type="binding site" evidence="4">
    <location>
        <position position="178"/>
    </location>
    <ligand>
        <name>NADP(+)</name>
        <dbReference type="ChEBI" id="CHEBI:58349"/>
    </ligand>
</feature>
<comment type="catalytic activity">
    <reaction evidence="4">
        <text>ADP-D-glycero-beta-D-manno-heptose = ADP-L-glycero-beta-D-manno-heptose</text>
        <dbReference type="Rhea" id="RHEA:17577"/>
        <dbReference type="ChEBI" id="CHEBI:59967"/>
        <dbReference type="ChEBI" id="CHEBI:61506"/>
        <dbReference type="EC" id="5.1.3.20"/>
    </reaction>
</comment>
<feature type="active site" description="Proton acceptor" evidence="4">
    <location>
        <position position="141"/>
    </location>
</feature>
<dbReference type="GO" id="GO:0050661">
    <property type="term" value="F:NADP binding"/>
    <property type="evidence" value="ECO:0007669"/>
    <property type="project" value="InterPro"/>
</dbReference>
<comment type="cofactor">
    <cofactor evidence="4">
        <name>NADP(+)</name>
        <dbReference type="ChEBI" id="CHEBI:58349"/>
    </cofactor>
    <text evidence="4">Binds 1 NADP(+) per subunit.</text>
</comment>
<keyword evidence="3 4" id="KW-0119">Carbohydrate metabolism</keyword>
<evidence type="ECO:0000259" key="5">
    <source>
        <dbReference type="Pfam" id="PF01370"/>
    </source>
</evidence>
<comment type="caution">
    <text evidence="6">The sequence shown here is derived from an EMBL/GenBank/DDBJ whole genome shotgun (WGS) entry which is preliminary data.</text>
</comment>
<accession>A0A937ALA5</accession>
<dbReference type="InterPro" id="IPR011912">
    <property type="entry name" value="Heptose_epim"/>
</dbReference>
<dbReference type="CDD" id="cd05248">
    <property type="entry name" value="ADP_GME_SDR_e"/>
    <property type="match status" value="1"/>
</dbReference>
<feature type="active site" description="Proton acceptor" evidence="4">
    <location>
        <position position="178"/>
    </location>
</feature>
<organism evidence="6 7">
    <name type="scientific">Marivirga atlantica</name>
    <dbReference type="NCBI Taxonomy" id="1548457"/>
    <lineage>
        <taxon>Bacteria</taxon>
        <taxon>Pseudomonadati</taxon>
        <taxon>Bacteroidota</taxon>
        <taxon>Cytophagia</taxon>
        <taxon>Cytophagales</taxon>
        <taxon>Marivirgaceae</taxon>
        <taxon>Marivirga</taxon>
    </lineage>
</organism>
<feature type="binding site" evidence="4">
    <location>
        <position position="169"/>
    </location>
    <ligand>
        <name>substrate</name>
    </ligand>
</feature>
<dbReference type="HAMAP" id="MF_01601">
    <property type="entry name" value="Heptose_epimerase"/>
    <property type="match status" value="1"/>
</dbReference>
<keyword evidence="7" id="KW-1185">Reference proteome</keyword>
<dbReference type="Proteomes" id="UP000642920">
    <property type="component" value="Unassembled WGS sequence"/>
</dbReference>
<feature type="binding site" evidence="4">
    <location>
        <position position="280"/>
    </location>
    <ligand>
        <name>substrate</name>
    </ligand>
</feature>
<evidence type="ECO:0000256" key="4">
    <source>
        <dbReference type="HAMAP-Rule" id="MF_01601"/>
    </source>
</evidence>
<feature type="binding site" evidence="4">
    <location>
        <begin position="10"/>
        <end position="11"/>
    </location>
    <ligand>
        <name>NADP(+)</name>
        <dbReference type="ChEBI" id="CHEBI:58349"/>
    </ligand>
</feature>
<keyword evidence="1 4" id="KW-0521">NADP</keyword>
<sequence length="317" mass="37090">MIIVTGAAGFIASNLIKRLNTDGFKQIIAVDKFDNPEKNKNLEDLTILQKVERNDFFEWAYGQEQEIEFIFHLGARTDTSEFDRELLWSLNTDYSKKIWKLCIDKQIPLVYASSAATYGLGELGYDDDESKIPNLKPLNPYGESKNEFDIWALEQKEKPFFWTGLKFFNVYGPREYHKGRMASVIFHAFNQIQKTDGMKLFRSHNPEFKDGEQMRDFVFVEDVVNVMIWLMHHRKNSGIYNLGSGKARTFLDLVRAVFKSMNKEENISFIDTPEDIRDKYQYFTEANMDKLKRIGYKNPFTPLEEGVQQYVKELIKA</sequence>
<dbReference type="NCBIfam" id="TIGR02197">
    <property type="entry name" value="heptose_epim"/>
    <property type="match status" value="1"/>
</dbReference>
<dbReference type="InterPro" id="IPR036291">
    <property type="entry name" value="NAD(P)-bd_dom_sf"/>
</dbReference>
<comment type="pathway">
    <text evidence="4">Nucleotide-sugar biosynthesis; ADP-L-glycero-beta-D-manno-heptose biosynthesis; ADP-L-glycero-beta-D-manno-heptose from D-glycero-beta-D-manno-heptose 7-phosphate: step 4/4.</text>
</comment>
<dbReference type="SUPFAM" id="SSF51735">
    <property type="entry name" value="NAD(P)-binding Rossmann-fold domains"/>
    <property type="match status" value="1"/>
</dbReference>
<feature type="binding site" evidence="4">
    <location>
        <position position="180"/>
    </location>
    <ligand>
        <name>substrate</name>
    </ligand>
</feature>
<feature type="binding site" evidence="4">
    <location>
        <position position="170"/>
    </location>
    <ligand>
        <name>NADP(+)</name>
        <dbReference type="ChEBI" id="CHEBI:58349"/>
    </ligand>
</feature>
<dbReference type="EMBL" id="JAERQG010000001">
    <property type="protein sequence ID" value="MBL0764787.1"/>
    <property type="molecule type" value="Genomic_DNA"/>
</dbReference>
<proteinExistence type="inferred from homology"/>
<dbReference type="Pfam" id="PF01370">
    <property type="entry name" value="Epimerase"/>
    <property type="match status" value="1"/>
</dbReference>
<feature type="binding site" evidence="4">
    <location>
        <position position="215"/>
    </location>
    <ligand>
        <name>substrate</name>
    </ligand>
</feature>
<feature type="binding site" evidence="4">
    <location>
        <begin position="73"/>
        <end position="77"/>
    </location>
    <ligand>
        <name>NADP(+)</name>
        <dbReference type="ChEBI" id="CHEBI:58349"/>
    </ligand>
</feature>
<dbReference type="Gene3D" id="3.90.25.10">
    <property type="entry name" value="UDP-galactose 4-epimerase, domain 1"/>
    <property type="match status" value="1"/>
</dbReference>
<evidence type="ECO:0000256" key="3">
    <source>
        <dbReference type="ARBA" id="ARBA00023277"/>
    </source>
</evidence>
<reference evidence="6" key="1">
    <citation type="submission" date="2021-01" db="EMBL/GenBank/DDBJ databases">
        <title>Marivirga sp. nov., isolated from intertidal surface sediments.</title>
        <authorList>
            <person name="Zhang M."/>
        </authorList>
    </citation>
    <scope>NUCLEOTIDE SEQUENCE</scope>
    <source>
        <strain evidence="6">SM1354</strain>
    </source>
</reference>
<dbReference type="AlphaFoldDB" id="A0A937ALA5"/>
<feature type="binding site" evidence="4">
    <location>
        <begin position="31"/>
        <end position="32"/>
    </location>
    <ligand>
        <name>NADP(+)</name>
        <dbReference type="ChEBI" id="CHEBI:58349"/>
    </ligand>
</feature>
<evidence type="ECO:0000256" key="1">
    <source>
        <dbReference type="ARBA" id="ARBA00022857"/>
    </source>
</evidence>
<dbReference type="GO" id="GO:0005975">
    <property type="term" value="P:carbohydrate metabolic process"/>
    <property type="evidence" value="ECO:0007669"/>
    <property type="project" value="UniProtKB-UniRule"/>
</dbReference>
<dbReference type="PANTHER" id="PTHR43103:SF3">
    <property type="entry name" value="ADP-L-GLYCERO-D-MANNO-HEPTOSE-6-EPIMERASE"/>
    <property type="match status" value="1"/>
</dbReference>
<name>A0A937ALA5_9BACT</name>
<keyword evidence="2 4" id="KW-0413">Isomerase</keyword>
<comment type="subunit">
    <text evidence="4">Homopentamer.</text>
</comment>